<keyword evidence="4" id="KW-1185">Reference proteome</keyword>
<accession>T1FSF5</accession>
<evidence type="ECO:0000313" key="4">
    <source>
        <dbReference type="Proteomes" id="UP000015101"/>
    </source>
</evidence>
<dbReference type="AlphaFoldDB" id="T1FSF5"/>
<feature type="region of interest" description="Disordered" evidence="1">
    <location>
        <begin position="1"/>
        <end position="25"/>
    </location>
</feature>
<reference evidence="3" key="3">
    <citation type="submission" date="2015-06" db="UniProtKB">
        <authorList>
            <consortium name="EnsemblMetazoa"/>
        </authorList>
    </citation>
    <scope>IDENTIFICATION</scope>
</reference>
<dbReference type="KEGG" id="hro:HELRODRAFT_190927"/>
<evidence type="ECO:0000256" key="1">
    <source>
        <dbReference type="SAM" id="MobiDB-lite"/>
    </source>
</evidence>
<organism evidence="3 4">
    <name type="scientific">Helobdella robusta</name>
    <name type="common">Californian leech</name>
    <dbReference type="NCBI Taxonomy" id="6412"/>
    <lineage>
        <taxon>Eukaryota</taxon>
        <taxon>Metazoa</taxon>
        <taxon>Spiralia</taxon>
        <taxon>Lophotrochozoa</taxon>
        <taxon>Annelida</taxon>
        <taxon>Clitellata</taxon>
        <taxon>Hirudinea</taxon>
        <taxon>Rhynchobdellida</taxon>
        <taxon>Glossiphoniidae</taxon>
        <taxon>Helobdella</taxon>
    </lineage>
</organism>
<evidence type="ECO:0000313" key="3">
    <source>
        <dbReference type="EnsemblMetazoa" id="HelroP190927"/>
    </source>
</evidence>
<proteinExistence type="predicted"/>
<dbReference type="Proteomes" id="UP000015101">
    <property type="component" value="Unassembled WGS sequence"/>
</dbReference>
<feature type="compositionally biased region" description="Low complexity" evidence="1">
    <location>
        <begin position="1"/>
        <end position="21"/>
    </location>
</feature>
<protein>
    <submittedName>
        <fullName evidence="2 3">Uncharacterized protein</fullName>
    </submittedName>
</protein>
<dbReference type="GeneID" id="20211752"/>
<dbReference type="EMBL" id="KB096134">
    <property type="protein sequence ID" value="ESO08182.1"/>
    <property type="molecule type" value="Genomic_DNA"/>
</dbReference>
<dbReference type="EMBL" id="AMQM01003429">
    <property type="status" value="NOT_ANNOTATED_CDS"/>
    <property type="molecule type" value="Genomic_DNA"/>
</dbReference>
<sequence>MDNHNSNNDNKLNIPKSSSSSINTSFMRDSGLGSDLFSPPGSSVTQANTDQQVFNYSNISGYLDEEGRDDEGENAIRVAPVSELGASALTTTSTLAPSSSTSKINIEEECTDSFTNPFHHHQYDDPKNYKSDYSFDKNGGNNNNIPKSKLKYDDDCCDEDGNNKVDDRNNSKNDVNTVVGYVASRSKFIRMCTPIIDLVVPKGHQIHTNFTPPRFRSGYEMDQIESNDKTKWPCTVERRVAVDLRSVSDYVHLDHSGIGFGYQLHNHPHSQLNRAYSSSYPGAPSPLAEASCCMGVRVRRNFCHTRFPNKLDDFLL</sequence>
<feature type="compositionally biased region" description="Basic and acidic residues" evidence="1">
    <location>
        <begin position="121"/>
        <end position="135"/>
    </location>
</feature>
<dbReference type="RefSeq" id="XP_009013971.1">
    <property type="nucleotide sequence ID" value="XM_009015723.1"/>
</dbReference>
<reference evidence="4" key="1">
    <citation type="submission" date="2012-12" db="EMBL/GenBank/DDBJ databases">
        <authorList>
            <person name="Hellsten U."/>
            <person name="Grimwood J."/>
            <person name="Chapman J.A."/>
            <person name="Shapiro H."/>
            <person name="Aerts A."/>
            <person name="Otillar R.P."/>
            <person name="Terry A.Y."/>
            <person name="Boore J.L."/>
            <person name="Simakov O."/>
            <person name="Marletaz F."/>
            <person name="Cho S.-J."/>
            <person name="Edsinger-Gonzales E."/>
            <person name="Havlak P."/>
            <person name="Kuo D.-H."/>
            <person name="Larsson T."/>
            <person name="Lv J."/>
            <person name="Arendt D."/>
            <person name="Savage R."/>
            <person name="Osoegawa K."/>
            <person name="de Jong P."/>
            <person name="Lindberg D.R."/>
            <person name="Seaver E.C."/>
            <person name="Weisblat D.A."/>
            <person name="Putnam N.H."/>
            <person name="Grigoriev I.V."/>
            <person name="Rokhsar D.S."/>
        </authorList>
    </citation>
    <scope>NUCLEOTIDE SEQUENCE</scope>
</reference>
<feature type="region of interest" description="Disordered" evidence="1">
    <location>
        <begin position="115"/>
        <end position="150"/>
    </location>
</feature>
<dbReference type="EnsemblMetazoa" id="HelroT190927">
    <property type="protein sequence ID" value="HelroP190927"/>
    <property type="gene ID" value="HelroG190927"/>
</dbReference>
<dbReference type="HOGENOM" id="CLU_880760_0_0_1"/>
<evidence type="ECO:0000313" key="2">
    <source>
        <dbReference type="EMBL" id="ESO08182.1"/>
    </source>
</evidence>
<name>T1FSF5_HELRO</name>
<gene>
    <name evidence="3" type="primary">20211752</name>
    <name evidence="2" type="ORF">HELRODRAFT_190927</name>
</gene>
<dbReference type="InParanoid" id="T1FSF5"/>
<reference evidence="2 4" key="2">
    <citation type="journal article" date="2013" name="Nature">
        <title>Insights into bilaterian evolution from three spiralian genomes.</title>
        <authorList>
            <person name="Simakov O."/>
            <person name="Marletaz F."/>
            <person name="Cho S.J."/>
            <person name="Edsinger-Gonzales E."/>
            <person name="Havlak P."/>
            <person name="Hellsten U."/>
            <person name="Kuo D.H."/>
            <person name="Larsson T."/>
            <person name="Lv J."/>
            <person name="Arendt D."/>
            <person name="Savage R."/>
            <person name="Osoegawa K."/>
            <person name="de Jong P."/>
            <person name="Grimwood J."/>
            <person name="Chapman J.A."/>
            <person name="Shapiro H."/>
            <person name="Aerts A."/>
            <person name="Otillar R.P."/>
            <person name="Terry A.Y."/>
            <person name="Boore J.L."/>
            <person name="Grigoriev I.V."/>
            <person name="Lindberg D.R."/>
            <person name="Seaver E.C."/>
            <person name="Weisblat D.A."/>
            <person name="Putnam N.H."/>
            <person name="Rokhsar D.S."/>
        </authorList>
    </citation>
    <scope>NUCLEOTIDE SEQUENCE</scope>
</reference>
<dbReference type="CTD" id="20211752"/>